<evidence type="ECO:0000313" key="2">
    <source>
        <dbReference type="EMBL" id="NEX45020.1"/>
    </source>
</evidence>
<sequence>MRSFSSLWYWIVLAAVWSSVSHWVMGVPFDMITRARRHGGEAADDLAQLAAINARRMLYISRNGGSWLIGIVFFLLTLLGLLAVIYRVEFAQAVLLMFAPMVLVGYLTLRLALRVESLTPEGGAGLVRLMLRHRFMVQLIGMIAIFITALFGMYHNIR</sequence>
<evidence type="ECO:0000256" key="1">
    <source>
        <dbReference type="SAM" id="Phobius"/>
    </source>
</evidence>
<keyword evidence="1" id="KW-0472">Membrane</keyword>
<dbReference type="Proteomes" id="UP000481421">
    <property type="component" value="Unassembled WGS sequence"/>
</dbReference>
<feature type="transmembrane region" description="Helical" evidence="1">
    <location>
        <begin position="67"/>
        <end position="86"/>
    </location>
</feature>
<keyword evidence="1" id="KW-1133">Transmembrane helix</keyword>
<protein>
    <submittedName>
        <fullName evidence="2">Component of SufBCD complex</fullName>
    </submittedName>
</protein>
<evidence type="ECO:0000313" key="3">
    <source>
        <dbReference type="Proteomes" id="UP000481421"/>
    </source>
</evidence>
<feature type="transmembrane region" description="Helical" evidence="1">
    <location>
        <begin position="135"/>
        <end position="154"/>
    </location>
</feature>
<reference evidence="2 3" key="1">
    <citation type="submission" date="2020-02" db="EMBL/GenBank/DDBJ databases">
        <title>Rhodobacter algicola sp. nov., isolated from microalga culture.</title>
        <authorList>
            <person name="Park C.-Y."/>
        </authorList>
    </citation>
    <scope>NUCLEOTIDE SEQUENCE [LARGE SCALE GENOMIC DNA]</scope>
    <source>
        <strain evidence="2 3">ETT8</strain>
    </source>
</reference>
<proteinExistence type="predicted"/>
<name>A0A6B3RG96_9RHOB</name>
<accession>A0A6B3RG96</accession>
<gene>
    <name evidence="2" type="ORF">G3572_02300</name>
</gene>
<feature type="transmembrane region" description="Helical" evidence="1">
    <location>
        <begin position="7"/>
        <end position="25"/>
    </location>
</feature>
<organism evidence="2 3">
    <name type="scientific">Pseudotabrizicola algicola</name>
    <dbReference type="NCBI Taxonomy" id="2709381"/>
    <lineage>
        <taxon>Bacteria</taxon>
        <taxon>Pseudomonadati</taxon>
        <taxon>Pseudomonadota</taxon>
        <taxon>Alphaproteobacteria</taxon>
        <taxon>Rhodobacterales</taxon>
        <taxon>Paracoccaceae</taxon>
        <taxon>Pseudotabrizicola</taxon>
    </lineage>
</organism>
<dbReference type="AlphaFoldDB" id="A0A6B3RG96"/>
<keyword evidence="1" id="KW-0812">Transmembrane</keyword>
<keyword evidence="3" id="KW-1185">Reference proteome</keyword>
<feature type="transmembrane region" description="Helical" evidence="1">
    <location>
        <begin position="93"/>
        <end position="115"/>
    </location>
</feature>
<dbReference type="EMBL" id="JAAIKE010000001">
    <property type="protein sequence ID" value="NEX45020.1"/>
    <property type="molecule type" value="Genomic_DNA"/>
</dbReference>
<comment type="caution">
    <text evidence="2">The sequence shown here is derived from an EMBL/GenBank/DDBJ whole genome shotgun (WGS) entry which is preliminary data.</text>
</comment>